<evidence type="ECO:0000256" key="5">
    <source>
        <dbReference type="SAM" id="SignalP"/>
    </source>
</evidence>
<sequence>KLFQLQLFICLPAGHSVGQNVVAVGPPKAYLGENVTLKILVEKKQDDIIYWNFKSGNFMNVATLRETNLTVNDRYKGRASIDSASGELTLTSVKLEDSGNYAVNILSGPDTLTGTVRLLQNILDDVVHPTLTLLPPSVEQLQQEKFTLVCLAHGGLPLDWRLHWIISSTSQVEWEEEWSPEMLQEDKSYSWRSSITITVENWTKMFSLTCTAQRCSNHSATTSPKVGSMASVNRLPPEMFVMFM</sequence>
<dbReference type="PANTHER" id="PTHR12080:SF48">
    <property type="entry name" value="IMMUNOGLOBULIN SUBTYPE DOMAIN-CONTAINING PROTEIN"/>
    <property type="match status" value="1"/>
</dbReference>
<dbReference type="InterPro" id="IPR015631">
    <property type="entry name" value="CD2/SLAM_rcpt"/>
</dbReference>
<dbReference type="InterPro" id="IPR003597">
    <property type="entry name" value="Ig_C1-set"/>
</dbReference>
<accession>A0A3Q2QLP3</accession>
<feature type="domain" description="Ig-like" evidence="6">
    <location>
        <begin position="129"/>
        <end position="227"/>
    </location>
</feature>
<dbReference type="GeneTree" id="ENSGT01030000234589"/>
<evidence type="ECO:0000256" key="4">
    <source>
        <dbReference type="ARBA" id="ARBA00023180"/>
    </source>
</evidence>
<evidence type="ECO:0000256" key="2">
    <source>
        <dbReference type="ARBA" id="ARBA00022729"/>
    </source>
</evidence>
<proteinExistence type="predicted"/>
<feature type="chain" id="PRO_5018583065" description="Ig-like domain-containing protein" evidence="5">
    <location>
        <begin position="19"/>
        <end position="244"/>
    </location>
</feature>
<dbReference type="InterPro" id="IPR007110">
    <property type="entry name" value="Ig-like_dom"/>
</dbReference>
<evidence type="ECO:0000256" key="3">
    <source>
        <dbReference type="ARBA" id="ARBA00023136"/>
    </source>
</evidence>
<dbReference type="SUPFAM" id="SSF48726">
    <property type="entry name" value="Immunoglobulin"/>
    <property type="match status" value="2"/>
</dbReference>
<keyword evidence="3" id="KW-0472">Membrane</keyword>
<organism evidence="7 8">
    <name type="scientific">Fundulus heteroclitus</name>
    <name type="common">Killifish</name>
    <name type="synonym">Mummichog</name>
    <dbReference type="NCBI Taxonomy" id="8078"/>
    <lineage>
        <taxon>Eukaryota</taxon>
        <taxon>Metazoa</taxon>
        <taxon>Chordata</taxon>
        <taxon>Craniata</taxon>
        <taxon>Vertebrata</taxon>
        <taxon>Euteleostomi</taxon>
        <taxon>Actinopterygii</taxon>
        <taxon>Neopterygii</taxon>
        <taxon>Teleostei</taxon>
        <taxon>Neoteleostei</taxon>
        <taxon>Acanthomorphata</taxon>
        <taxon>Ovalentaria</taxon>
        <taxon>Atherinomorphae</taxon>
        <taxon>Cyprinodontiformes</taxon>
        <taxon>Fundulidae</taxon>
        <taxon>Fundulus</taxon>
    </lineage>
</organism>
<dbReference type="STRING" id="8078.ENSFHEP00000027597"/>
<evidence type="ECO:0000259" key="6">
    <source>
        <dbReference type="PROSITE" id="PS50835"/>
    </source>
</evidence>
<dbReference type="Pfam" id="PF07686">
    <property type="entry name" value="V-set"/>
    <property type="match status" value="1"/>
</dbReference>
<dbReference type="Ensembl" id="ENSFHET00000016465.1">
    <property type="protein sequence ID" value="ENSFHEP00000027597.1"/>
    <property type="gene ID" value="ENSFHEG00000011191.1"/>
</dbReference>
<dbReference type="PROSITE" id="PS50835">
    <property type="entry name" value="IG_LIKE"/>
    <property type="match status" value="1"/>
</dbReference>
<dbReference type="InterPro" id="IPR036179">
    <property type="entry name" value="Ig-like_dom_sf"/>
</dbReference>
<evidence type="ECO:0000313" key="7">
    <source>
        <dbReference type="Ensembl" id="ENSFHEP00000027597.1"/>
    </source>
</evidence>
<dbReference type="GO" id="GO:0016020">
    <property type="term" value="C:membrane"/>
    <property type="evidence" value="ECO:0007669"/>
    <property type="project" value="UniProtKB-SubCell"/>
</dbReference>
<feature type="signal peptide" evidence="5">
    <location>
        <begin position="1"/>
        <end position="18"/>
    </location>
</feature>
<evidence type="ECO:0000256" key="1">
    <source>
        <dbReference type="ARBA" id="ARBA00004370"/>
    </source>
</evidence>
<dbReference type="InterPro" id="IPR013106">
    <property type="entry name" value="Ig_V-set"/>
</dbReference>
<evidence type="ECO:0000313" key="8">
    <source>
        <dbReference type="Proteomes" id="UP000265000"/>
    </source>
</evidence>
<name>A0A3Q2QLP3_FUNHE</name>
<reference evidence="7" key="2">
    <citation type="submission" date="2025-09" db="UniProtKB">
        <authorList>
            <consortium name="Ensembl"/>
        </authorList>
    </citation>
    <scope>IDENTIFICATION</scope>
</reference>
<reference evidence="7" key="1">
    <citation type="submission" date="2025-08" db="UniProtKB">
        <authorList>
            <consortium name="Ensembl"/>
        </authorList>
    </citation>
    <scope>IDENTIFICATION</scope>
</reference>
<dbReference type="Gene3D" id="2.60.40.10">
    <property type="entry name" value="Immunoglobulins"/>
    <property type="match status" value="2"/>
</dbReference>
<keyword evidence="8" id="KW-1185">Reference proteome</keyword>
<dbReference type="PANTHER" id="PTHR12080">
    <property type="entry name" value="SIGNALING LYMPHOCYTIC ACTIVATION MOLECULE"/>
    <property type="match status" value="1"/>
</dbReference>
<dbReference type="AlphaFoldDB" id="A0A3Q2QLP3"/>
<dbReference type="Proteomes" id="UP000265000">
    <property type="component" value="Unplaced"/>
</dbReference>
<protein>
    <recommendedName>
        <fullName evidence="6">Ig-like domain-containing protein</fullName>
    </recommendedName>
</protein>
<dbReference type="InterPro" id="IPR013783">
    <property type="entry name" value="Ig-like_fold"/>
</dbReference>
<keyword evidence="2 5" id="KW-0732">Signal</keyword>
<comment type="subcellular location">
    <subcellularLocation>
        <location evidence="1">Membrane</location>
    </subcellularLocation>
</comment>
<dbReference type="Pfam" id="PF07654">
    <property type="entry name" value="C1-set"/>
    <property type="match status" value="1"/>
</dbReference>
<keyword evidence="4" id="KW-0325">Glycoprotein</keyword>